<reference evidence="6 7" key="1">
    <citation type="journal article" date="2018" name="Biotechnol. Biofuels">
        <title>Integrative visual omics of the white-rot fungus Polyporus brumalis exposes the biotechnological potential of its oxidative enzymes for delignifying raw plant biomass.</title>
        <authorList>
            <person name="Miyauchi S."/>
            <person name="Rancon A."/>
            <person name="Drula E."/>
            <person name="Hage H."/>
            <person name="Chaduli D."/>
            <person name="Favel A."/>
            <person name="Grisel S."/>
            <person name="Henrissat B."/>
            <person name="Herpoel-Gimbert I."/>
            <person name="Ruiz-Duenas F.J."/>
            <person name="Chevret D."/>
            <person name="Hainaut M."/>
            <person name="Lin J."/>
            <person name="Wang M."/>
            <person name="Pangilinan J."/>
            <person name="Lipzen A."/>
            <person name="Lesage-Meessen L."/>
            <person name="Navarro D."/>
            <person name="Riley R."/>
            <person name="Grigoriev I.V."/>
            <person name="Zhou S."/>
            <person name="Raouche S."/>
            <person name="Rosso M.N."/>
        </authorList>
    </citation>
    <scope>NUCLEOTIDE SEQUENCE [LARGE SCALE GENOMIC DNA]</scope>
    <source>
        <strain evidence="6 7">BRFM 1820</strain>
    </source>
</reference>
<evidence type="ECO:0000313" key="6">
    <source>
        <dbReference type="EMBL" id="RDX52844.1"/>
    </source>
</evidence>
<dbReference type="OrthoDB" id="2757990at2759"/>
<evidence type="ECO:0000259" key="5">
    <source>
        <dbReference type="PROSITE" id="PS50865"/>
    </source>
</evidence>
<keyword evidence="2 4" id="KW-0863">Zinc-finger</keyword>
<protein>
    <recommendedName>
        <fullName evidence="5">MYND-type domain-containing protein</fullName>
    </recommendedName>
</protein>
<proteinExistence type="predicted"/>
<keyword evidence="1" id="KW-0479">Metal-binding</keyword>
<keyword evidence="3" id="KW-0862">Zinc</keyword>
<dbReference type="Proteomes" id="UP000256964">
    <property type="component" value="Unassembled WGS sequence"/>
</dbReference>
<keyword evidence="7" id="KW-1185">Reference proteome</keyword>
<evidence type="ECO:0000256" key="2">
    <source>
        <dbReference type="ARBA" id="ARBA00022771"/>
    </source>
</evidence>
<evidence type="ECO:0000256" key="1">
    <source>
        <dbReference type="ARBA" id="ARBA00022723"/>
    </source>
</evidence>
<dbReference type="Gene3D" id="6.10.140.2220">
    <property type="match status" value="2"/>
</dbReference>
<feature type="domain" description="MYND-type" evidence="5">
    <location>
        <begin position="95"/>
        <end position="135"/>
    </location>
</feature>
<dbReference type="PROSITE" id="PS50865">
    <property type="entry name" value="ZF_MYND_2"/>
    <property type="match status" value="2"/>
</dbReference>
<evidence type="ECO:0000256" key="4">
    <source>
        <dbReference type="PROSITE-ProRule" id="PRU00134"/>
    </source>
</evidence>
<name>A0A371DJY7_9APHY</name>
<gene>
    <name evidence="6" type="ORF">OH76DRAFT_1554049</name>
</gene>
<dbReference type="GO" id="GO:0008270">
    <property type="term" value="F:zinc ion binding"/>
    <property type="evidence" value="ECO:0007669"/>
    <property type="project" value="UniProtKB-KW"/>
</dbReference>
<dbReference type="EMBL" id="KZ857389">
    <property type="protein sequence ID" value="RDX52844.1"/>
    <property type="molecule type" value="Genomic_DNA"/>
</dbReference>
<organism evidence="6 7">
    <name type="scientific">Lentinus brumalis</name>
    <dbReference type="NCBI Taxonomy" id="2498619"/>
    <lineage>
        <taxon>Eukaryota</taxon>
        <taxon>Fungi</taxon>
        <taxon>Dikarya</taxon>
        <taxon>Basidiomycota</taxon>
        <taxon>Agaricomycotina</taxon>
        <taxon>Agaricomycetes</taxon>
        <taxon>Polyporales</taxon>
        <taxon>Polyporaceae</taxon>
        <taxon>Lentinus</taxon>
    </lineage>
</organism>
<evidence type="ECO:0000256" key="3">
    <source>
        <dbReference type="ARBA" id="ARBA00022833"/>
    </source>
</evidence>
<accession>A0A371DJY7</accession>
<dbReference type="SUPFAM" id="SSF144232">
    <property type="entry name" value="HIT/MYND zinc finger-like"/>
    <property type="match status" value="2"/>
</dbReference>
<feature type="domain" description="MYND-type" evidence="5">
    <location>
        <begin position="17"/>
        <end position="60"/>
    </location>
</feature>
<evidence type="ECO:0000313" key="7">
    <source>
        <dbReference type="Proteomes" id="UP000256964"/>
    </source>
</evidence>
<sequence>MDDNLDVLPSAPATRICTNCNEYETPDRKLKKCGGCSDPDVVYCSVICQKMAWVGHKPVCRSGSAVVLAGAPRLDDAWNGLDERSALCNDSLRRCHECDKPPTNGKQLKKCAACITLYCSSACQRKAWPTHKAICRPKDGAESSGDISNGSRITDFLTAQYYTFRGIAYSMALLHCQAQRELDPTSVELPRFLRFKLRELPSADTRGSGNPATRFMLVDHSFDDMKKSMRERPLFWQRAEPMRKEAIRMFSRDSTYGGPLAVEYYVPGSDVSGVVEWYPLARPLPTPLHDPATTTAVLNDLITFCVDSINLGFPLRFTKVGDPTPRPGRYVRSGKNWRFEELFSDWSRYRPGQHRNLDYALSRIKSGRSVSRLFYVLHAEQGIIAKDDDAEVLRRAGVSEAFIPFMRAMGAVPSRAGRAP</sequence>
<dbReference type="InterPro" id="IPR002893">
    <property type="entry name" value="Znf_MYND"/>
</dbReference>
<dbReference type="AlphaFoldDB" id="A0A371DJY7"/>
<dbReference type="Pfam" id="PF01753">
    <property type="entry name" value="zf-MYND"/>
    <property type="match status" value="2"/>
</dbReference>